<proteinExistence type="predicted"/>
<dbReference type="Proteomes" id="UP000240883">
    <property type="component" value="Unassembled WGS sequence"/>
</dbReference>
<dbReference type="OrthoDB" id="27483at2759"/>
<organism evidence="2 3">
    <name type="scientific">Corynespora cassiicola Philippines</name>
    <dbReference type="NCBI Taxonomy" id="1448308"/>
    <lineage>
        <taxon>Eukaryota</taxon>
        <taxon>Fungi</taxon>
        <taxon>Dikarya</taxon>
        <taxon>Ascomycota</taxon>
        <taxon>Pezizomycotina</taxon>
        <taxon>Dothideomycetes</taxon>
        <taxon>Pleosporomycetidae</taxon>
        <taxon>Pleosporales</taxon>
        <taxon>Corynesporascaceae</taxon>
        <taxon>Corynespora</taxon>
    </lineage>
</organism>
<dbReference type="AlphaFoldDB" id="A0A2T2NYY5"/>
<sequence length="1083" mass="121241">MMETLVVDPSNEPEPDSEGQGGFPSPDADTGYATGVTSPDTIKKQLKKQLDAVGSAKHLGGLRTTNSFDDPMICVGDYGPIKLPLSEEDKQHMTQLACPIPAGEAHGNSTDGAAHHHWQLEAEKFSITQPNWNASLFAMTGNIPETIGIDPHHPSYSLKLRKMVISEVGTGLVSDIEPTRALGSFATLVVVLPSPYQGGEFRLRHDPESCSFHETSGRSFSFVWWVAGVKQEVLPLASGFRWALVYSLQWDGIHPVPTSVPATPGIESCLKSWKQHNKKGSVALSKIIYRLEHGSSPIGMKLAQLEARDLLQGLALKWACDRNGFALLHATVVCKSASVQKSPVARSNGKRIEMRSQSISSRREYHLKDICDAKGRRMVEEADVNEEDFLTDDPFRDIESEEDSHEYIGHGKWSINRSYRRTVLVVVPHTHVVPFLGLDKLDVVGKPFGATLAYFFAQVLQHADDFLSQEIFILMCRRMVAHNLASDKSQNRCHKGFLSHILRGALQIGDEGLCRDALEAFPEVNDEAFAIMAARMRSTPTFVFDSSLDRAFSQYSDLNSLFSALERLLECSVNQKSIQDAGRLGEWAIAQIDKALPRTGDLDIKDVPIIMQVCSLYGNEEQKIAENIVPCLQSCVTNTPVAIRLMNALWKAAPDSLYVHKILYRGLAPSFSTNFKLNQWGRYEEKLTAKRYPWMGKSETDLRDESRRRIRVHPIDGAELATLLDHFHTLGMKSEIQQVLQAFQQEADAAHHRDLMPTYITCLREIASMMRRCYTSPSDPVYQGTFQTVLSAYTRIFVRESTSAPLNWRMPTVRCKCETCTDLNMFMQSSEDKVAKLVVTKFRRDHIEKMLRQARSEVSTVVAKDSWCHGLVVTKEFSSAQAKAMDQRRRKTVAYKTMVETVGGSTLFLKELLADRYGDIMTMSWDLVSSSGMQEQEASQQQEPTPRDPSPRSGSVMSLSSPPRTLPPSFTPQSESTPTPETTQTEPRPLAETIQQPIFIPSTRPMEEPAVPSHSPEQQPTFRATPSYPPAMREVARWRSSRHARTSSHSIKASPLSPNRTEGLPQSRKRKLREPEIIDLTED</sequence>
<feature type="compositionally biased region" description="Polar residues" evidence="1">
    <location>
        <begin position="929"/>
        <end position="944"/>
    </location>
</feature>
<feature type="compositionally biased region" description="Polar residues" evidence="1">
    <location>
        <begin position="1015"/>
        <end position="1024"/>
    </location>
</feature>
<dbReference type="PANTHER" id="PTHR33099:SF13">
    <property type="entry name" value="F-BOX DOMAIN-CONTAINING PROTEIN-RELATED"/>
    <property type="match status" value="1"/>
</dbReference>
<keyword evidence="3" id="KW-1185">Reference proteome</keyword>
<name>A0A2T2NYY5_CORCC</name>
<accession>A0A2T2NYY5</accession>
<evidence type="ECO:0000313" key="2">
    <source>
        <dbReference type="EMBL" id="PSN70635.1"/>
    </source>
</evidence>
<evidence type="ECO:0000313" key="3">
    <source>
        <dbReference type="Proteomes" id="UP000240883"/>
    </source>
</evidence>
<evidence type="ECO:0000256" key="1">
    <source>
        <dbReference type="SAM" id="MobiDB-lite"/>
    </source>
</evidence>
<protein>
    <submittedName>
        <fullName evidence="2">Uncharacterized protein</fullName>
    </submittedName>
</protein>
<feature type="region of interest" description="Disordered" evidence="1">
    <location>
        <begin position="929"/>
        <end position="1083"/>
    </location>
</feature>
<gene>
    <name evidence="2" type="ORF">BS50DRAFT_617896</name>
</gene>
<dbReference type="PANTHER" id="PTHR33099">
    <property type="entry name" value="FE2OG DIOXYGENASE DOMAIN-CONTAINING PROTEIN"/>
    <property type="match status" value="1"/>
</dbReference>
<feature type="region of interest" description="Disordered" evidence="1">
    <location>
        <begin position="1"/>
        <end position="38"/>
    </location>
</feature>
<feature type="compositionally biased region" description="Low complexity" evidence="1">
    <location>
        <begin position="971"/>
        <end position="987"/>
    </location>
</feature>
<dbReference type="EMBL" id="KZ678131">
    <property type="protein sequence ID" value="PSN70635.1"/>
    <property type="molecule type" value="Genomic_DNA"/>
</dbReference>
<reference evidence="2 3" key="1">
    <citation type="journal article" date="2018" name="Front. Microbiol.">
        <title>Genome-Wide Analysis of Corynespora cassiicola Leaf Fall Disease Putative Effectors.</title>
        <authorList>
            <person name="Lopez D."/>
            <person name="Ribeiro S."/>
            <person name="Label P."/>
            <person name="Fumanal B."/>
            <person name="Venisse J.S."/>
            <person name="Kohler A."/>
            <person name="de Oliveira R.R."/>
            <person name="Labutti K."/>
            <person name="Lipzen A."/>
            <person name="Lail K."/>
            <person name="Bauer D."/>
            <person name="Ohm R.A."/>
            <person name="Barry K.W."/>
            <person name="Spatafora J."/>
            <person name="Grigoriev I.V."/>
            <person name="Martin F.M."/>
            <person name="Pujade-Renaud V."/>
        </authorList>
    </citation>
    <scope>NUCLEOTIDE SEQUENCE [LARGE SCALE GENOMIC DNA]</scope>
    <source>
        <strain evidence="2 3">Philippines</strain>
    </source>
</reference>